<dbReference type="Gene3D" id="3.40.1490.10">
    <property type="entry name" value="Bit1"/>
    <property type="match status" value="1"/>
</dbReference>
<evidence type="ECO:0000256" key="1">
    <source>
        <dbReference type="ARBA" id="ARBA00013260"/>
    </source>
</evidence>
<reference evidence="4" key="1">
    <citation type="submission" date="2020-04" db="EMBL/GenBank/DDBJ databases">
        <authorList>
            <person name="Chiriac C."/>
            <person name="Salcher M."/>
            <person name="Ghai R."/>
            <person name="Kavagutti S V."/>
        </authorList>
    </citation>
    <scope>NUCLEOTIDE SEQUENCE</scope>
</reference>
<dbReference type="SUPFAM" id="SSF102462">
    <property type="entry name" value="Peptidyl-tRNA hydrolase II"/>
    <property type="match status" value="1"/>
</dbReference>
<dbReference type="InterPro" id="IPR002833">
    <property type="entry name" value="PTH2"/>
</dbReference>
<name>A0A6J5KSU7_9CAUD</name>
<organism evidence="4">
    <name type="scientific">uncultured Caudovirales phage</name>
    <dbReference type="NCBI Taxonomy" id="2100421"/>
    <lineage>
        <taxon>Viruses</taxon>
        <taxon>Duplodnaviria</taxon>
        <taxon>Heunggongvirae</taxon>
        <taxon>Uroviricota</taxon>
        <taxon>Caudoviricetes</taxon>
        <taxon>Peduoviridae</taxon>
        <taxon>Maltschvirus</taxon>
        <taxon>Maltschvirus maltsch</taxon>
    </lineage>
</organism>
<evidence type="ECO:0000313" key="4">
    <source>
        <dbReference type="EMBL" id="CAB4123100.1"/>
    </source>
</evidence>
<gene>
    <name evidence="4" type="ORF">UFOVP29_259</name>
</gene>
<dbReference type="InterPro" id="IPR023476">
    <property type="entry name" value="Pep_tRNA_hydro_II_dom_sf"/>
</dbReference>
<accession>A0A6J5KSU7</accession>
<dbReference type="GO" id="GO:0004045">
    <property type="term" value="F:peptidyl-tRNA hydrolase activity"/>
    <property type="evidence" value="ECO:0007669"/>
    <property type="project" value="UniProtKB-EC"/>
</dbReference>
<sequence>MSDLVVYVLVRNDLPSMNPGKAMSQVHHAGVQMLSKYSTYPLVTDYIADGVRQGADHFNTTLVLGANLCQIYNTRIAAESSGYAYGIVSDPSYPFIVPDQELADLIPQDDDVKVIKVLGDGRVLMVRPETTVAWFLGDRDDPEFCDMFTEFSLHP</sequence>
<evidence type="ECO:0000256" key="3">
    <source>
        <dbReference type="ARBA" id="ARBA00048707"/>
    </source>
</evidence>
<proteinExistence type="predicted"/>
<comment type="catalytic activity">
    <reaction evidence="3">
        <text>an N-acyl-L-alpha-aminoacyl-tRNA + H2O = an N-acyl-L-amino acid + a tRNA + H(+)</text>
        <dbReference type="Rhea" id="RHEA:54448"/>
        <dbReference type="Rhea" id="RHEA-COMP:10123"/>
        <dbReference type="Rhea" id="RHEA-COMP:13883"/>
        <dbReference type="ChEBI" id="CHEBI:15377"/>
        <dbReference type="ChEBI" id="CHEBI:15378"/>
        <dbReference type="ChEBI" id="CHEBI:59874"/>
        <dbReference type="ChEBI" id="CHEBI:78442"/>
        <dbReference type="ChEBI" id="CHEBI:138191"/>
        <dbReference type="EC" id="3.1.1.29"/>
    </reaction>
</comment>
<protein>
    <recommendedName>
        <fullName evidence="1">peptidyl-tRNA hydrolase</fullName>
        <ecNumber evidence="1">3.1.1.29</ecNumber>
    </recommendedName>
</protein>
<dbReference type="EMBL" id="LR796167">
    <property type="protein sequence ID" value="CAB4123100.1"/>
    <property type="molecule type" value="Genomic_DNA"/>
</dbReference>
<dbReference type="EC" id="3.1.1.29" evidence="1"/>
<evidence type="ECO:0000256" key="2">
    <source>
        <dbReference type="ARBA" id="ARBA00022801"/>
    </source>
</evidence>
<dbReference type="Pfam" id="PF01981">
    <property type="entry name" value="PTH2"/>
    <property type="match status" value="1"/>
</dbReference>
<keyword evidence="2" id="KW-0378">Hydrolase</keyword>